<dbReference type="FunCoup" id="A0A067MBA2">
    <property type="interactions" value="30"/>
</dbReference>
<gene>
    <name evidence="3" type="ORF">BOTBODRAFT_37545</name>
</gene>
<dbReference type="HOGENOM" id="CLU_137480_0_0_1"/>
<feature type="domain" description="Ribosome maturation protein SDO1/SBDS N-terminal" evidence="2">
    <location>
        <begin position="7"/>
        <end position="97"/>
    </location>
</feature>
<dbReference type="InterPro" id="IPR019783">
    <property type="entry name" value="SDO1/SBDS_N"/>
</dbReference>
<reference evidence="4" key="1">
    <citation type="journal article" date="2014" name="Proc. Natl. Acad. Sci. U.S.A.">
        <title>Extensive sampling of basidiomycete genomes demonstrates inadequacy of the white-rot/brown-rot paradigm for wood decay fungi.</title>
        <authorList>
            <person name="Riley R."/>
            <person name="Salamov A.A."/>
            <person name="Brown D.W."/>
            <person name="Nagy L.G."/>
            <person name="Floudas D."/>
            <person name="Held B.W."/>
            <person name="Levasseur A."/>
            <person name="Lombard V."/>
            <person name="Morin E."/>
            <person name="Otillar R."/>
            <person name="Lindquist E.A."/>
            <person name="Sun H."/>
            <person name="LaButti K.M."/>
            <person name="Schmutz J."/>
            <person name="Jabbour D."/>
            <person name="Luo H."/>
            <person name="Baker S.E."/>
            <person name="Pisabarro A.G."/>
            <person name="Walton J.D."/>
            <person name="Blanchette R.A."/>
            <person name="Henrissat B."/>
            <person name="Martin F."/>
            <person name="Cullen D."/>
            <person name="Hibbett D.S."/>
            <person name="Grigoriev I.V."/>
        </authorList>
    </citation>
    <scope>NUCLEOTIDE SEQUENCE [LARGE SCALE GENOMIC DNA]</scope>
    <source>
        <strain evidence="4">FD-172 SS1</strain>
    </source>
</reference>
<evidence type="ECO:0000256" key="1">
    <source>
        <dbReference type="SAM" id="MobiDB-lite"/>
    </source>
</evidence>
<dbReference type="EMBL" id="KL198085">
    <property type="protein sequence ID" value="KDQ08851.1"/>
    <property type="molecule type" value="Genomic_DNA"/>
</dbReference>
<name>A0A067MBA2_BOTB1</name>
<organism evidence="3 4">
    <name type="scientific">Botryobasidium botryosum (strain FD-172 SS1)</name>
    <dbReference type="NCBI Taxonomy" id="930990"/>
    <lineage>
        <taxon>Eukaryota</taxon>
        <taxon>Fungi</taxon>
        <taxon>Dikarya</taxon>
        <taxon>Basidiomycota</taxon>
        <taxon>Agaricomycotina</taxon>
        <taxon>Agaricomycetes</taxon>
        <taxon>Cantharellales</taxon>
        <taxon>Botryobasidiaceae</taxon>
        <taxon>Botryobasidium</taxon>
    </lineage>
</organism>
<dbReference type="OrthoDB" id="2567806at2759"/>
<dbReference type="STRING" id="930990.A0A067MBA2"/>
<dbReference type="InParanoid" id="A0A067MBA2"/>
<keyword evidence="4" id="KW-1185">Reference proteome</keyword>
<dbReference type="Proteomes" id="UP000027195">
    <property type="component" value="Unassembled WGS sequence"/>
</dbReference>
<dbReference type="AlphaFoldDB" id="A0A067MBA2"/>
<feature type="compositionally biased region" description="Polar residues" evidence="1">
    <location>
        <begin position="101"/>
        <end position="112"/>
    </location>
</feature>
<proteinExistence type="predicted"/>
<dbReference type="InterPro" id="IPR036786">
    <property type="entry name" value="Ribosome_mat_SBDS_N_sf"/>
</dbReference>
<evidence type="ECO:0000259" key="2">
    <source>
        <dbReference type="Pfam" id="PF01172"/>
    </source>
</evidence>
<evidence type="ECO:0000313" key="3">
    <source>
        <dbReference type="EMBL" id="KDQ08851.1"/>
    </source>
</evidence>
<dbReference type="Gene3D" id="3.30.1250.10">
    <property type="entry name" value="Ribosome maturation protein SBDS, N-terminal domain"/>
    <property type="match status" value="1"/>
</dbReference>
<feature type="region of interest" description="Disordered" evidence="1">
    <location>
        <begin position="99"/>
        <end position="126"/>
    </location>
</feature>
<dbReference type="SUPFAM" id="SSF89895">
    <property type="entry name" value="FYSH domain"/>
    <property type="match status" value="1"/>
</dbReference>
<accession>A0A067MBA2</accession>
<dbReference type="Pfam" id="PF01172">
    <property type="entry name" value="SBDS_N"/>
    <property type="match status" value="1"/>
</dbReference>
<protein>
    <recommendedName>
        <fullName evidence="2">Ribosome maturation protein SDO1/SBDS N-terminal domain-containing protein</fullName>
    </recommendedName>
</protein>
<evidence type="ECO:0000313" key="4">
    <source>
        <dbReference type="Proteomes" id="UP000027195"/>
    </source>
</evidence>
<sequence>MTGKDIVHTVAYKPESKSTDEYVVFVNPEEYNKWKEGVTSIALALIVDKFAIYSSGQGKQGKFGEISKQDLSIVFGTEVIEDAVKILLEKGTLQKGEALSSKYSNKNDSRGGSQMDLRGSGGGLRG</sequence>